<sequence length="513" mass="55321">MKALPRLLMATALAATPTLFPAAVAAEDLIVGFTLDADTLDPANHRKRETETIIRNMYDGLLTRDANMLVVPEIAESMTQVSATEYDFKLRPGIKFHDGSEMTAEDVKFTLDRVVLDNGMGEGVTSPRQGLMGPIASVEVTAPDTVRITLKEPWPILPAMLPNQQIVSKAWVEAMGNEGVATAENGTGPFKLVEWRKGDAVILERFDDYYGGAADIPPVGPACVDRVVFKIIPESASRVAALLAGEVHIINELPAFSIAQVEANEGTQVMTVNGTRSFFIAMNMEGEYFDDVKVRQAAAMAIDKNLIIDKILGGNAAPIDGILSPAAFGASELPSVGYNPEQAKALLAEAGFPDGIDVTMDTEGAFKDTAEAIASMLTNAGIRTTVAVGEGAQLSDKWRTKGAPKSGDMYFTSWGNGSLDPFDIFTPTHRTNDRGNSAGYANPALDALLDAAAVELDVDKRRAMYRDAEMMINADQPYVYLWVPKDIYGVSRRVTGWQPSADSRINLHDACLN</sequence>
<dbReference type="Gene3D" id="3.10.105.10">
    <property type="entry name" value="Dipeptide-binding Protein, Domain 3"/>
    <property type="match status" value="1"/>
</dbReference>
<dbReference type="Gene3D" id="3.40.190.10">
    <property type="entry name" value="Periplasmic binding protein-like II"/>
    <property type="match status" value="1"/>
</dbReference>
<dbReference type="InterPro" id="IPR030678">
    <property type="entry name" value="Peptide/Ni-bd"/>
</dbReference>
<protein>
    <submittedName>
        <fullName evidence="7">ABC transporter substrate-binding protein</fullName>
    </submittedName>
</protein>
<gene>
    <name evidence="7" type="ORF">N5I32_08335</name>
</gene>
<dbReference type="PANTHER" id="PTHR30290:SF9">
    <property type="entry name" value="OLIGOPEPTIDE-BINDING PROTEIN APPA"/>
    <property type="match status" value="1"/>
</dbReference>
<evidence type="ECO:0000256" key="4">
    <source>
        <dbReference type="ARBA" id="ARBA00022729"/>
    </source>
</evidence>
<comment type="caution">
    <text evidence="7">The sequence shown here is derived from an EMBL/GenBank/DDBJ whole genome shotgun (WGS) entry which is preliminary data.</text>
</comment>
<feature type="chain" id="PRO_5045410960" evidence="5">
    <location>
        <begin position="26"/>
        <end position="513"/>
    </location>
</feature>
<comment type="subcellular location">
    <subcellularLocation>
        <location evidence="1">Periplasm</location>
    </subcellularLocation>
</comment>
<dbReference type="Proteomes" id="UP001205601">
    <property type="component" value="Unassembled WGS sequence"/>
</dbReference>
<dbReference type="RefSeq" id="WP_261494935.1">
    <property type="nucleotide sequence ID" value="NZ_JAOCQF010000001.1"/>
</dbReference>
<evidence type="ECO:0000259" key="6">
    <source>
        <dbReference type="Pfam" id="PF00496"/>
    </source>
</evidence>
<evidence type="ECO:0000256" key="5">
    <source>
        <dbReference type="SAM" id="SignalP"/>
    </source>
</evidence>
<dbReference type="InterPro" id="IPR000914">
    <property type="entry name" value="SBP_5_dom"/>
</dbReference>
<dbReference type="SUPFAM" id="SSF53850">
    <property type="entry name" value="Periplasmic binding protein-like II"/>
    <property type="match status" value="1"/>
</dbReference>
<dbReference type="PIRSF" id="PIRSF002741">
    <property type="entry name" value="MppA"/>
    <property type="match status" value="1"/>
</dbReference>
<accession>A0ABT2NKR3</accession>
<keyword evidence="8" id="KW-1185">Reference proteome</keyword>
<dbReference type="Pfam" id="PF00496">
    <property type="entry name" value="SBP_bac_5"/>
    <property type="match status" value="1"/>
</dbReference>
<name>A0ABT2NKR3_9RHOB</name>
<dbReference type="EMBL" id="JAOCQF010000001">
    <property type="protein sequence ID" value="MCT8329515.1"/>
    <property type="molecule type" value="Genomic_DNA"/>
</dbReference>
<feature type="domain" description="Solute-binding protein family 5" evidence="6">
    <location>
        <begin position="70"/>
        <end position="431"/>
    </location>
</feature>
<evidence type="ECO:0000256" key="1">
    <source>
        <dbReference type="ARBA" id="ARBA00004418"/>
    </source>
</evidence>
<evidence type="ECO:0000313" key="7">
    <source>
        <dbReference type="EMBL" id="MCT8329515.1"/>
    </source>
</evidence>
<comment type="similarity">
    <text evidence="2">Belongs to the bacterial solute-binding protein 5 family.</text>
</comment>
<organism evidence="7 8">
    <name type="scientific">Albidovulum sediminis</name>
    <dbReference type="NCBI Taxonomy" id="3066345"/>
    <lineage>
        <taxon>Bacteria</taxon>
        <taxon>Pseudomonadati</taxon>
        <taxon>Pseudomonadota</taxon>
        <taxon>Alphaproteobacteria</taxon>
        <taxon>Rhodobacterales</taxon>
        <taxon>Paracoccaceae</taxon>
        <taxon>Albidovulum</taxon>
    </lineage>
</organism>
<keyword evidence="3" id="KW-0813">Transport</keyword>
<feature type="signal peptide" evidence="5">
    <location>
        <begin position="1"/>
        <end position="25"/>
    </location>
</feature>
<dbReference type="InterPro" id="IPR039424">
    <property type="entry name" value="SBP_5"/>
</dbReference>
<proteinExistence type="inferred from homology"/>
<keyword evidence="4 5" id="KW-0732">Signal</keyword>
<dbReference type="Gene3D" id="3.90.76.10">
    <property type="entry name" value="Dipeptide-binding Protein, Domain 1"/>
    <property type="match status" value="1"/>
</dbReference>
<evidence type="ECO:0000313" key="8">
    <source>
        <dbReference type="Proteomes" id="UP001205601"/>
    </source>
</evidence>
<evidence type="ECO:0000256" key="2">
    <source>
        <dbReference type="ARBA" id="ARBA00005695"/>
    </source>
</evidence>
<evidence type="ECO:0000256" key="3">
    <source>
        <dbReference type="ARBA" id="ARBA00022448"/>
    </source>
</evidence>
<dbReference type="PANTHER" id="PTHR30290">
    <property type="entry name" value="PERIPLASMIC BINDING COMPONENT OF ABC TRANSPORTER"/>
    <property type="match status" value="1"/>
</dbReference>
<reference evidence="8" key="1">
    <citation type="submission" date="2023-07" db="EMBL/GenBank/DDBJ databases">
        <title>Defluviimonas sediminis sp. nov., isolated from mangrove sediment.</title>
        <authorList>
            <person name="Liu L."/>
            <person name="Li J."/>
            <person name="Huang Y."/>
            <person name="Pan J."/>
            <person name="Li M."/>
        </authorList>
    </citation>
    <scope>NUCLEOTIDE SEQUENCE [LARGE SCALE GENOMIC DNA]</scope>
    <source>
        <strain evidence="8">FT324</strain>
    </source>
</reference>